<keyword evidence="5" id="KW-0460">Magnesium</keyword>
<feature type="compositionally biased region" description="Low complexity" evidence="8">
    <location>
        <begin position="706"/>
        <end position="759"/>
    </location>
</feature>
<proteinExistence type="predicted"/>
<evidence type="ECO:0000256" key="3">
    <source>
        <dbReference type="ARBA" id="ARBA00022679"/>
    </source>
</evidence>
<reference evidence="11" key="1">
    <citation type="submission" date="2020-05" db="EMBL/GenBank/DDBJ databases">
        <authorList>
            <person name="Chiriac C."/>
            <person name="Salcher M."/>
            <person name="Ghai R."/>
            <person name="Kavagutti S V."/>
        </authorList>
    </citation>
    <scope>NUCLEOTIDE SEQUENCE</scope>
</reference>
<feature type="transmembrane region" description="Helical" evidence="9">
    <location>
        <begin position="65"/>
        <end position="83"/>
    </location>
</feature>
<dbReference type="FunFam" id="3.90.550.10:FF:000164">
    <property type="entry name" value="Beta-(1-3)-glucosyl transferase"/>
    <property type="match status" value="1"/>
</dbReference>
<dbReference type="InterPro" id="IPR029044">
    <property type="entry name" value="Nucleotide-diphossugar_trans"/>
</dbReference>
<evidence type="ECO:0000256" key="8">
    <source>
        <dbReference type="SAM" id="MobiDB-lite"/>
    </source>
</evidence>
<keyword evidence="6 9" id="KW-1133">Transmembrane helix</keyword>
<protein>
    <submittedName>
        <fullName evidence="11">Unannotated protein</fullName>
    </submittedName>
</protein>
<evidence type="ECO:0000256" key="9">
    <source>
        <dbReference type="SAM" id="Phobius"/>
    </source>
</evidence>
<name>A0A6J6RZX7_9ZZZZ</name>
<keyword evidence="2" id="KW-0328">Glycosyltransferase</keyword>
<feature type="compositionally biased region" description="Acidic residues" evidence="8">
    <location>
        <begin position="666"/>
        <end position="675"/>
    </location>
</feature>
<feature type="domain" description="Glycosyltransferase 2-like" evidence="10">
    <location>
        <begin position="260"/>
        <end position="452"/>
    </location>
</feature>
<dbReference type="AlphaFoldDB" id="A0A6J6RZX7"/>
<evidence type="ECO:0000256" key="2">
    <source>
        <dbReference type="ARBA" id="ARBA00022676"/>
    </source>
</evidence>
<gene>
    <name evidence="11" type="ORF">UFOPK2761_00300</name>
</gene>
<feature type="transmembrane region" description="Helical" evidence="9">
    <location>
        <begin position="38"/>
        <end position="59"/>
    </location>
</feature>
<accession>A0A6J6RZX7</accession>
<keyword evidence="3" id="KW-0808">Transferase</keyword>
<evidence type="ECO:0000313" key="11">
    <source>
        <dbReference type="EMBL" id="CAB4728082.1"/>
    </source>
</evidence>
<keyword evidence="7 9" id="KW-0472">Membrane</keyword>
<feature type="transmembrane region" description="Helical" evidence="9">
    <location>
        <begin position="92"/>
        <end position="114"/>
    </location>
</feature>
<evidence type="ECO:0000256" key="5">
    <source>
        <dbReference type="ARBA" id="ARBA00022842"/>
    </source>
</evidence>
<dbReference type="SUPFAM" id="SSF53448">
    <property type="entry name" value="Nucleotide-diphospho-sugar transferases"/>
    <property type="match status" value="1"/>
</dbReference>
<sequence length="797" mass="83570">MLEPLTSALLVSAALLVVATVLLFTVRDRDARTPHLPLTTAVAGAVVVALAALGVARLLDLPPGTATGAAVGLGATVLAWYPLGRAWDVRGLAAWALTLDTGVLYLAFIATWTLTADAGVLTVAVSGALWLLELFVLVLGAGYVWELVDVLARRHWTGPAAATPVPGARRPFVSLHVPCHDEPPDMVIETVERLLLLDYVDYEVLVVDNNTTDPALWRPLEEFCARHDRVTFLHLEDWPGFKSGALNHALTVTDPRAEVIGIVDADYHVDPDFLADCAPLFADPDVSFVQTPQDYRDWRVSAYFRRLYHSYGYFFDVSQRSRNERNGAIFGGTMGLIRRSSLEQVGGWDEWCITEDAELSLRLLRAGTRGVHIDRAYGRGVMPLSFESLKGQRFRWCFGGIQILRMHWRSLLPGRRTEENRLTLGQRWAYLVGGLQWFGDLAAVVFTFFLLAGAVDAVAGEGLVIRRLSGLILVAVVALVVLGAVRSVALVRRASRASWGEAAGAFGLWLGLGLTVAKASWLGLVSKQGAFLRTPKVKGEPTALDALRGNRTETLLALVCLGVGAAALAAGTPGALAVGALLLLQGVGFALAPLNSLAAIRSDLPEDLRRRRAGMALAAVATPVRRSGTVLAGAAGVLTGFVVLAAPVSAPPGSLDDLPGFPGLESLEEATEPDEPAVGPASRDPRPEATRPSVVGVVAATAVGTAAPAATAPAATARPTRTPSGAPTSGGQPTGTPGSAATTPTTAATTPPASTQSPGKPTAKPTQASSPTPGGGKPTAKPTQAASPTKGPGKPTG</sequence>
<organism evidence="11">
    <name type="scientific">freshwater metagenome</name>
    <dbReference type="NCBI Taxonomy" id="449393"/>
    <lineage>
        <taxon>unclassified sequences</taxon>
        <taxon>metagenomes</taxon>
        <taxon>ecological metagenomes</taxon>
    </lineage>
</organism>
<evidence type="ECO:0000256" key="6">
    <source>
        <dbReference type="ARBA" id="ARBA00022989"/>
    </source>
</evidence>
<dbReference type="InterPro" id="IPR050321">
    <property type="entry name" value="Glycosyltr_2/OpgH_subfam"/>
</dbReference>
<dbReference type="GO" id="GO:0016758">
    <property type="term" value="F:hexosyltransferase activity"/>
    <property type="evidence" value="ECO:0007669"/>
    <property type="project" value="TreeGrafter"/>
</dbReference>
<feature type="region of interest" description="Disordered" evidence="8">
    <location>
        <begin position="706"/>
        <end position="797"/>
    </location>
</feature>
<dbReference type="Pfam" id="PF13632">
    <property type="entry name" value="Glyco_trans_2_3"/>
    <property type="match status" value="1"/>
</dbReference>
<evidence type="ECO:0000256" key="1">
    <source>
        <dbReference type="ARBA" id="ARBA00004141"/>
    </source>
</evidence>
<dbReference type="PANTHER" id="PTHR43867:SF4">
    <property type="entry name" value="BETA-(1-3)-GLUCOSYL TRANSFERASE"/>
    <property type="match status" value="1"/>
</dbReference>
<keyword evidence="4 9" id="KW-0812">Transmembrane</keyword>
<evidence type="ECO:0000256" key="7">
    <source>
        <dbReference type="ARBA" id="ARBA00023136"/>
    </source>
</evidence>
<dbReference type="InterPro" id="IPR001173">
    <property type="entry name" value="Glyco_trans_2-like"/>
</dbReference>
<feature type="transmembrane region" description="Helical" evidence="9">
    <location>
        <begin position="120"/>
        <end position="145"/>
    </location>
</feature>
<feature type="transmembrane region" description="Helical" evidence="9">
    <location>
        <begin position="6"/>
        <end position="26"/>
    </location>
</feature>
<feature type="region of interest" description="Disordered" evidence="8">
    <location>
        <begin position="654"/>
        <end position="691"/>
    </location>
</feature>
<dbReference type="EMBL" id="CAEZYQ010000002">
    <property type="protein sequence ID" value="CAB4728082.1"/>
    <property type="molecule type" value="Genomic_DNA"/>
</dbReference>
<feature type="compositionally biased region" description="Low complexity" evidence="8">
    <location>
        <begin position="768"/>
        <end position="783"/>
    </location>
</feature>
<feature type="transmembrane region" description="Helical" evidence="9">
    <location>
        <begin position="555"/>
        <end position="584"/>
    </location>
</feature>
<comment type="subcellular location">
    <subcellularLocation>
        <location evidence="1">Membrane</location>
        <topology evidence="1">Multi-pass membrane protein</topology>
    </subcellularLocation>
</comment>
<dbReference type="GO" id="GO:0005886">
    <property type="term" value="C:plasma membrane"/>
    <property type="evidence" value="ECO:0007669"/>
    <property type="project" value="TreeGrafter"/>
</dbReference>
<evidence type="ECO:0000256" key="4">
    <source>
        <dbReference type="ARBA" id="ARBA00022692"/>
    </source>
</evidence>
<feature type="transmembrane region" description="Helical" evidence="9">
    <location>
        <begin position="428"/>
        <end position="451"/>
    </location>
</feature>
<dbReference type="PANTHER" id="PTHR43867">
    <property type="entry name" value="CELLULOSE SYNTHASE CATALYTIC SUBUNIT A [UDP-FORMING]"/>
    <property type="match status" value="1"/>
</dbReference>
<dbReference type="Gene3D" id="3.90.550.10">
    <property type="entry name" value="Spore Coat Polysaccharide Biosynthesis Protein SpsA, Chain A"/>
    <property type="match status" value="1"/>
</dbReference>
<feature type="transmembrane region" description="Helical" evidence="9">
    <location>
        <begin position="471"/>
        <end position="491"/>
    </location>
</feature>
<evidence type="ECO:0000259" key="10">
    <source>
        <dbReference type="Pfam" id="PF13632"/>
    </source>
</evidence>